<dbReference type="InterPro" id="IPR006089">
    <property type="entry name" value="Acyl-CoA_DH_CS"/>
</dbReference>
<dbReference type="Proteomes" id="UP000671914">
    <property type="component" value="Chromosome"/>
</dbReference>
<dbReference type="InterPro" id="IPR041504">
    <property type="entry name" value="AidB_N"/>
</dbReference>
<feature type="domain" description="Acyl-CoA oxidase/dehydrogenase middle" evidence="7">
    <location>
        <begin position="175"/>
        <end position="268"/>
    </location>
</feature>
<dbReference type="InterPro" id="IPR009075">
    <property type="entry name" value="AcylCo_DH/oxidase_C"/>
</dbReference>
<evidence type="ECO:0000256" key="5">
    <source>
        <dbReference type="RuleBase" id="RU362125"/>
    </source>
</evidence>
<evidence type="ECO:0000256" key="2">
    <source>
        <dbReference type="ARBA" id="ARBA00009347"/>
    </source>
</evidence>
<evidence type="ECO:0000313" key="9">
    <source>
        <dbReference type="EMBL" id="QTX04172.1"/>
    </source>
</evidence>
<keyword evidence="10" id="KW-1185">Reference proteome</keyword>
<dbReference type="Pfam" id="PF00441">
    <property type="entry name" value="Acyl-CoA_dh_1"/>
    <property type="match status" value="1"/>
</dbReference>
<keyword evidence="4 5" id="KW-0274">FAD</keyword>
<reference evidence="9" key="1">
    <citation type="submission" date="2021-03" db="EMBL/GenBank/DDBJ databases">
        <title>Agromyces archimandritus sp. nov., isolated from the cockroach Archimandrita tessellata.</title>
        <authorList>
            <person name="Guzman J."/>
            <person name="Ortuzar M."/>
            <person name="Poehlein A."/>
            <person name="Daniel R."/>
            <person name="Trujillo M."/>
            <person name="Vilcinskas A."/>
        </authorList>
    </citation>
    <scope>NUCLEOTIDE SEQUENCE</scope>
    <source>
        <strain evidence="9">G127AT</strain>
    </source>
</reference>
<comment type="similarity">
    <text evidence="2 5">Belongs to the acyl-CoA dehydrogenase family.</text>
</comment>
<dbReference type="SUPFAM" id="SSF56645">
    <property type="entry name" value="Acyl-CoA dehydrogenase NM domain-like"/>
    <property type="match status" value="1"/>
</dbReference>
<dbReference type="PROSITE" id="PS00073">
    <property type="entry name" value="ACYL_COA_DH_2"/>
    <property type="match status" value="1"/>
</dbReference>
<evidence type="ECO:0000256" key="3">
    <source>
        <dbReference type="ARBA" id="ARBA00022630"/>
    </source>
</evidence>
<dbReference type="PANTHER" id="PTHR42707:SF3">
    <property type="entry name" value="ACYL-COA DEHYDROGENASE AIDB-RELATED"/>
    <property type="match status" value="1"/>
</dbReference>
<comment type="cofactor">
    <cofactor evidence="1 5">
        <name>FAD</name>
        <dbReference type="ChEBI" id="CHEBI:57692"/>
    </cofactor>
</comment>
<evidence type="ECO:0000256" key="1">
    <source>
        <dbReference type="ARBA" id="ARBA00001974"/>
    </source>
</evidence>
<evidence type="ECO:0000259" key="8">
    <source>
        <dbReference type="Pfam" id="PF18158"/>
    </source>
</evidence>
<keyword evidence="3 5" id="KW-0285">Flavoprotein</keyword>
<evidence type="ECO:0000256" key="4">
    <source>
        <dbReference type="ARBA" id="ARBA00022827"/>
    </source>
</evidence>
<sequence>MITHEVLNQPPPLVDYDAAAVPVVREALERAGARPAELDEVGRAAGSAHALELGDRAERNAPVLRTHDRHGHRIDEVDYDPAYHELMRTAVGFGLHGSPWASTDPNAHLVRAAKYSLWQAVDAGHGCPVTMTYAAVPALRADPELAARYTPLLTNGSYEPGLRPAAEKAGITAGMSMTEKQGGSDVRANTTRAEPLADGTYRIVGHKWFTSAPMSDILLTLAVAPGGVTCFVLPRVLPDGSRNAIRLQRLKDKLGNRSNASSELEYENAIGWRLGEEGRGVRTIIEMVNGTRLDCTLGTATIMRHGVQQAVHHAAHRSAFGARLIDQPLMRNVLADLAVEAEASTTVALWLASLTDAALAGDEQAAALRRIGLAVSKYFVCKRGPEHAAEALECLGGNGYVEESRMPRMYRETPLNSVWEGSGNVAALDALRAMTRQPETLEALLGFLRGAAGVDRRYDAFIGSLERHLADPGTLEYRARIVVGELARALQGALLVRHGDPAVADAFVASRLAGEHGDAYGTLGTGADLEPIIARYRLA</sequence>
<dbReference type="AlphaFoldDB" id="A0A975FLY6"/>
<dbReference type="InterPro" id="IPR009100">
    <property type="entry name" value="AcylCoA_DH/oxidase_NM_dom_sf"/>
</dbReference>
<gene>
    <name evidence="9" type="ORF">G127AT_12870</name>
</gene>
<dbReference type="RefSeq" id="WP_210897506.1">
    <property type="nucleotide sequence ID" value="NZ_CP071696.1"/>
</dbReference>
<dbReference type="Gene3D" id="2.40.110.20">
    <property type="match status" value="1"/>
</dbReference>
<dbReference type="KEGG" id="aarc:G127AT_12870"/>
<dbReference type="GO" id="GO:0003995">
    <property type="term" value="F:acyl-CoA dehydrogenase activity"/>
    <property type="evidence" value="ECO:0007669"/>
    <property type="project" value="InterPro"/>
</dbReference>
<accession>A0A975FLY6</accession>
<dbReference type="EMBL" id="CP071696">
    <property type="protein sequence ID" value="QTX04172.1"/>
    <property type="molecule type" value="Genomic_DNA"/>
</dbReference>
<dbReference type="PANTHER" id="PTHR42707">
    <property type="entry name" value="ACYL-COA DEHYDROGENASE"/>
    <property type="match status" value="1"/>
</dbReference>
<dbReference type="Pfam" id="PF02770">
    <property type="entry name" value="Acyl-CoA_dh_M"/>
    <property type="match status" value="1"/>
</dbReference>
<dbReference type="InterPro" id="IPR052904">
    <property type="entry name" value="Acyl-CoA_dehydrogenase-like"/>
</dbReference>
<name>A0A975FLY6_9MICO</name>
<proteinExistence type="inferred from homology"/>
<dbReference type="Gene3D" id="6.10.250.600">
    <property type="match status" value="1"/>
</dbReference>
<keyword evidence="5" id="KW-0560">Oxidoreductase</keyword>
<evidence type="ECO:0000259" key="7">
    <source>
        <dbReference type="Pfam" id="PF02770"/>
    </source>
</evidence>
<dbReference type="SUPFAM" id="SSF47203">
    <property type="entry name" value="Acyl-CoA dehydrogenase C-terminal domain-like"/>
    <property type="match status" value="1"/>
</dbReference>
<dbReference type="InterPro" id="IPR036250">
    <property type="entry name" value="AcylCo_DH-like_C"/>
</dbReference>
<protein>
    <submittedName>
        <fullName evidence="9">Acyl-CoA dehydrogenase family protein</fullName>
    </submittedName>
</protein>
<organism evidence="9 10">
    <name type="scientific">Agromyces archimandritae</name>
    <dbReference type="NCBI Taxonomy" id="2781962"/>
    <lineage>
        <taxon>Bacteria</taxon>
        <taxon>Bacillati</taxon>
        <taxon>Actinomycetota</taxon>
        <taxon>Actinomycetes</taxon>
        <taxon>Micrococcales</taxon>
        <taxon>Microbacteriaceae</taxon>
        <taxon>Agromyces</taxon>
    </lineage>
</organism>
<evidence type="ECO:0000313" key="10">
    <source>
        <dbReference type="Proteomes" id="UP000671914"/>
    </source>
</evidence>
<dbReference type="Pfam" id="PF18158">
    <property type="entry name" value="AidB_N"/>
    <property type="match status" value="1"/>
</dbReference>
<evidence type="ECO:0000259" key="6">
    <source>
        <dbReference type="Pfam" id="PF00441"/>
    </source>
</evidence>
<dbReference type="InterPro" id="IPR006091">
    <property type="entry name" value="Acyl-CoA_Oxase/DH_mid-dom"/>
</dbReference>
<feature type="domain" description="Adaptive response protein AidB N-terminal" evidence="8">
    <location>
        <begin position="8"/>
        <end position="160"/>
    </location>
</feature>
<feature type="domain" description="Acyl-CoA dehydrogenase/oxidase C-terminal" evidence="6">
    <location>
        <begin position="278"/>
        <end position="433"/>
    </location>
</feature>
<dbReference type="Gene3D" id="1.20.140.10">
    <property type="entry name" value="Butyryl-CoA Dehydrogenase, subunit A, domain 3"/>
    <property type="match status" value="1"/>
</dbReference>